<dbReference type="PANTHER" id="PTHR46532">
    <property type="entry name" value="MALE FERTILITY FACTOR KL5"/>
    <property type="match status" value="1"/>
</dbReference>
<reference evidence="3 4" key="1">
    <citation type="journal article" date="2023" name="Genes (Basel)">
        <title>Chromosome-Level Genome Assembly and Circadian Gene Repertoire of the Patagonia Blennie Eleginops maclovinus-The Closest Ancestral Proxy of Antarctic Cryonotothenioids.</title>
        <authorList>
            <person name="Cheng C.C."/>
            <person name="Rivera-Colon A.G."/>
            <person name="Minhas B.F."/>
            <person name="Wilson L."/>
            <person name="Rayamajhi N."/>
            <person name="Vargas-Chacoff L."/>
            <person name="Catchen J.M."/>
        </authorList>
    </citation>
    <scope>NUCLEOTIDE SEQUENCE [LARGE SCALE GENOMIC DNA]</scope>
    <source>
        <strain evidence="3">JMC-PN-2008</strain>
    </source>
</reference>
<dbReference type="EMBL" id="JAUZQC010000014">
    <property type="protein sequence ID" value="KAK5860517.1"/>
    <property type="molecule type" value="Genomic_DNA"/>
</dbReference>
<reference evidence="3 4" key="2">
    <citation type="journal article" date="2023" name="Mol. Biol. Evol.">
        <title>Genomics of Secondarily Temperate Adaptation in the Only Non-Antarctic Icefish.</title>
        <authorList>
            <person name="Rivera-Colon A.G."/>
            <person name="Rayamajhi N."/>
            <person name="Minhas B.F."/>
            <person name="Madrigal G."/>
            <person name="Bilyk K.T."/>
            <person name="Yoon V."/>
            <person name="Hune M."/>
            <person name="Gregory S."/>
            <person name="Cheng C.H.C."/>
            <person name="Catchen J.M."/>
        </authorList>
    </citation>
    <scope>NUCLEOTIDE SEQUENCE [LARGE SCALE GENOMIC DNA]</scope>
    <source>
        <strain evidence="3">JMC-PN-2008</strain>
    </source>
</reference>
<evidence type="ECO:0000256" key="1">
    <source>
        <dbReference type="SAM" id="Coils"/>
    </source>
</evidence>
<name>A0AAN8AMK9_ELEMC</name>
<dbReference type="PANTHER" id="PTHR46532:SF11">
    <property type="entry name" value="DYNEIN AXONEMAL HEAVY CHAIN 12"/>
    <property type="match status" value="1"/>
</dbReference>
<evidence type="ECO:0000313" key="4">
    <source>
        <dbReference type="Proteomes" id="UP001346869"/>
    </source>
</evidence>
<proteinExistence type="predicted"/>
<protein>
    <recommendedName>
        <fullName evidence="2">Dynein heavy chain tail domain-containing protein</fullName>
    </recommendedName>
</protein>
<evidence type="ECO:0000313" key="3">
    <source>
        <dbReference type="EMBL" id="KAK5860517.1"/>
    </source>
</evidence>
<accession>A0AAN8AMK9</accession>
<feature type="domain" description="Dynein heavy chain tail" evidence="2">
    <location>
        <begin position="203"/>
        <end position="769"/>
    </location>
</feature>
<dbReference type="InterPro" id="IPR013594">
    <property type="entry name" value="Dynein_heavy_tail"/>
</dbReference>
<sequence>MEGSRDERLDLILRFTLSSLGLKLEVWRDFLSEEENQVTLSSFFSTADYTNLFLCRDPRLRVSLTFPTQTPSKVLCISRTSCAVITSENIRDMLIMQEVQGGGAVSCISAVCQEITCPLLSNLETSGGWAPGVAEEALRFMELQKNEALVMEAQIDGRTFLPHPHALHDNHLHGDVVHDGDLHDNNLHADVDERKLSDLKLLHACDWTIIEWAELVAEFLQQDSSQAVLDGLKPLPSEEFNFWRNRLKNMLLIQQQLSSSRAQQVVSIVQRADSVYLSTLRDIHTDLQQGLKEAQDVTENLDGVQQKLEELQLMEFQQLEANTAVVMEEVQLLWIRSEFYCKPCRVVVLLQELCNLFIQRSREFLQGGELLHGLLKGPAAALQAVSLVVRTLQSLRETFSQSRRRLQDMKQEGAAQSWDFPSHLVFLHLDTFLLHLQNIQEVYRVSLQLGQLEDVVVSGAGGRKWTEEVQEVYQDFLHHVTSLSECTCDPIDPMHQGFRLLLDKFQLQVVQVERRLVSVLCRALQDCSEPCSAAKLLQMFSFMLHRPLIQEQLRPQLLHLLQKFLLELDLTEQLFYNQREEAHTFSCYTPLPAAALCWSRQLRLRAGHMLDLYTTLQHLYRSSECEQVEQRVQQLQVLLQDFRARWLLDWINDLDSDCGVLLQQQLIQQLQQGMLGVTCSHTLEAVLRQLRCLSRDPDVELRPLAAHLFSCRDDITESYLSLGHMVSCYNQVLQDGLQVEQPLIQDQLRDLDQNMAKLQSSTWGSGGVHQLVQQLSQRVLMFHSTVCKARANMDAMTGIIQREGVMKQGWAELRLLHSGNFLSEDGAAGRGYRCISEEVCTLLNTPPPAWSSYLDHIDNKVQEALFLMLHTALTFLSDSMSPQSCSVLLTVSLQLQETGSVFEPSVGGGLSDLLQNVISDVYSAASLPPRISVGRHGNYQVCLQQEPCLSALEQEVMHRLLKVGEEAELLQVRMDRYSFLWQSDRQAVMQEFLTYSRQLGPEEMEAPEAPPTLKDFQRELQALSSLQGELSHLEEQVLLGWLQVELRPFRDSLLSIIQEWSDMYTLHLLSSVSTSLQQMTQHADEDSSSSCFPVTETLLLLEASGVQLPEHLSAQLQC</sequence>
<dbReference type="InterPro" id="IPR026983">
    <property type="entry name" value="DHC"/>
</dbReference>
<keyword evidence="1" id="KW-0175">Coiled coil</keyword>
<feature type="coiled-coil region" evidence="1">
    <location>
        <begin position="287"/>
        <end position="314"/>
    </location>
</feature>
<dbReference type="GO" id="GO:0045505">
    <property type="term" value="F:dynein intermediate chain binding"/>
    <property type="evidence" value="ECO:0007669"/>
    <property type="project" value="InterPro"/>
</dbReference>
<evidence type="ECO:0000259" key="2">
    <source>
        <dbReference type="Pfam" id="PF08385"/>
    </source>
</evidence>
<organism evidence="3 4">
    <name type="scientific">Eleginops maclovinus</name>
    <name type="common">Patagonian blennie</name>
    <name type="synonym">Eleginus maclovinus</name>
    <dbReference type="NCBI Taxonomy" id="56733"/>
    <lineage>
        <taxon>Eukaryota</taxon>
        <taxon>Metazoa</taxon>
        <taxon>Chordata</taxon>
        <taxon>Craniata</taxon>
        <taxon>Vertebrata</taxon>
        <taxon>Euteleostomi</taxon>
        <taxon>Actinopterygii</taxon>
        <taxon>Neopterygii</taxon>
        <taxon>Teleostei</taxon>
        <taxon>Neoteleostei</taxon>
        <taxon>Acanthomorphata</taxon>
        <taxon>Eupercaria</taxon>
        <taxon>Perciformes</taxon>
        <taxon>Notothenioidei</taxon>
        <taxon>Eleginopidae</taxon>
        <taxon>Eleginops</taxon>
    </lineage>
</organism>
<dbReference type="GO" id="GO:0005858">
    <property type="term" value="C:axonemal dynein complex"/>
    <property type="evidence" value="ECO:0007669"/>
    <property type="project" value="TreeGrafter"/>
</dbReference>
<dbReference type="AlphaFoldDB" id="A0AAN8AMK9"/>
<comment type="caution">
    <text evidence="3">The sequence shown here is derived from an EMBL/GenBank/DDBJ whole genome shotgun (WGS) entry which is preliminary data.</text>
</comment>
<gene>
    <name evidence="3" type="ORF">PBY51_021986</name>
</gene>
<dbReference type="Proteomes" id="UP001346869">
    <property type="component" value="Unassembled WGS sequence"/>
</dbReference>
<keyword evidence="4" id="KW-1185">Reference proteome</keyword>
<dbReference type="GO" id="GO:0051959">
    <property type="term" value="F:dynein light intermediate chain binding"/>
    <property type="evidence" value="ECO:0007669"/>
    <property type="project" value="InterPro"/>
</dbReference>
<dbReference type="GO" id="GO:0007018">
    <property type="term" value="P:microtubule-based movement"/>
    <property type="evidence" value="ECO:0007669"/>
    <property type="project" value="InterPro"/>
</dbReference>
<dbReference type="Pfam" id="PF08385">
    <property type="entry name" value="DHC_N1"/>
    <property type="match status" value="1"/>
</dbReference>